<reference evidence="3" key="2">
    <citation type="submission" date="2017-05" db="EMBL/GenBank/DDBJ databases">
        <authorList>
            <consortium name="The Broad Institute Genomics Platform"/>
            <consortium name="The Broad Institute Genomic Center for Infectious Diseases"/>
            <person name="Earl A."/>
            <person name="Manson A."/>
            <person name="Schwartman J."/>
            <person name="Gilmore M."/>
            <person name="Abouelleil A."/>
            <person name="Cao P."/>
            <person name="Chapman S."/>
            <person name="Cusick C."/>
            <person name="Shea T."/>
            <person name="Young S."/>
            <person name="Neafsey D."/>
            <person name="Nusbaum C."/>
            <person name="Birren B."/>
        </authorList>
    </citation>
    <scope>NUCLEOTIDE SEQUENCE</scope>
    <source>
        <strain evidence="3">9E7_DIV0242</strain>
    </source>
</reference>
<reference evidence="3" key="3">
    <citation type="submission" date="2024-03" db="EMBL/GenBank/DDBJ databases">
        <title>The Genome Sequence of Enterococcus sp. DIV0242b.</title>
        <authorList>
            <consortium name="The Broad Institute Genomics Platform"/>
            <consortium name="The Broad Institute Microbial Omics Core"/>
            <consortium name="The Broad Institute Genomic Center for Infectious Diseases"/>
            <person name="Earl A."/>
            <person name="Manson A."/>
            <person name="Gilmore M."/>
            <person name="Schwartman J."/>
            <person name="Shea T."/>
            <person name="Abouelleil A."/>
            <person name="Cao P."/>
            <person name="Chapman S."/>
            <person name="Cusick C."/>
            <person name="Young S."/>
            <person name="Neafsey D."/>
            <person name="Nusbaum C."/>
            <person name="Birren B."/>
        </authorList>
    </citation>
    <scope>NUCLEOTIDE SEQUENCE</scope>
    <source>
        <strain evidence="3">9E7_DIV0242</strain>
    </source>
</reference>
<dbReference type="OrthoDB" id="2666740at2"/>
<evidence type="ECO:0000313" key="2">
    <source>
        <dbReference type="EMBL" id="OTP13410.1"/>
    </source>
</evidence>
<gene>
    <name evidence="3" type="ORF">A5888_001927</name>
    <name evidence="2" type="ORF">A5888_002888</name>
</gene>
<keyword evidence="4" id="KW-1185">Reference proteome</keyword>
<evidence type="ECO:0000313" key="3">
    <source>
        <dbReference type="EMBL" id="WYJ90199.1"/>
    </source>
</evidence>
<feature type="compositionally biased region" description="Basic and acidic residues" evidence="1">
    <location>
        <begin position="100"/>
        <end position="116"/>
    </location>
</feature>
<evidence type="ECO:0000256" key="1">
    <source>
        <dbReference type="SAM" id="MobiDB-lite"/>
    </source>
</evidence>
<feature type="compositionally biased region" description="Polar residues" evidence="1">
    <location>
        <begin position="121"/>
        <end position="131"/>
    </location>
</feature>
<reference evidence="2" key="1">
    <citation type="submission" date="2017-05" db="EMBL/GenBank/DDBJ databases">
        <title>The Genome Sequence of Enterococcus sp. 9E7_DIV0242.</title>
        <authorList>
            <consortium name="The Broad Institute Genomics Platform"/>
            <consortium name="The Broad Institute Genomic Center for Infectious Diseases"/>
            <person name="Earl A."/>
            <person name="Manson A."/>
            <person name="Schwartman J."/>
            <person name="Gilmore M."/>
            <person name="Abouelleil A."/>
            <person name="Cao P."/>
            <person name="Chapman S."/>
            <person name="Cusick C."/>
            <person name="Shea T."/>
            <person name="Young S."/>
            <person name="Neafsey D."/>
            <person name="Nusbaum C."/>
            <person name="Birren B."/>
        </authorList>
    </citation>
    <scope>NUCLEOTIDE SEQUENCE [LARGE SCALE GENOMIC DNA]</scope>
    <source>
        <strain evidence="2">9E7_DIV0242</strain>
    </source>
</reference>
<dbReference type="RefSeq" id="WP_086349912.1">
    <property type="nucleotide sequence ID" value="NZ_CP147247.1"/>
</dbReference>
<protein>
    <submittedName>
        <fullName evidence="2">Uncharacterized protein</fullName>
    </submittedName>
</protein>
<organism evidence="2">
    <name type="scientific">Candidatus Enterococcus clewellii</name>
    <dbReference type="NCBI Taxonomy" id="1834193"/>
    <lineage>
        <taxon>Bacteria</taxon>
        <taxon>Bacillati</taxon>
        <taxon>Bacillota</taxon>
        <taxon>Bacilli</taxon>
        <taxon>Lactobacillales</taxon>
        <taxon>Enterococcaceae</taxon>
        <taxon>Enterococcus</taxon>
    </lineage>
</organism>
<evidence type="ECO:0000313" key="4">
    <source>
        <dbReference type="Proteomes" id="UP000195141"/>
    </source>
</evidence>
<proteinExistence type="predicted"/>
<dbReference type="EMBL" id="CP147247">
    <property type="protein sequence ID" value="WYJ90199.1"/>
    <property type="molecule type" value="Genomic_DNA"/>
</dbReference>
<sequence length="213" mass="23205">MIITVNIEAETPEEYRKGLQALSDGLSQSESIAVIPTPELIQAPEKKSDPVPDYPGFKKTSYFYTPESDSYHVFKKGDEIPEGQTYFELSQSITKKEYDAGIKKQKEEAAAEKKTGDPAASTDSTSGTEPSKTGEPAEPTEKEDVEKDVSATQGKYPDATKSDIVVAMQEAQKAGKLSAVKSALGRFNATKISELKEEHFSAFLTDLEVLVKG</sequence>
<accession>A0A242K3N5</accession>
<dbReference type="Proteomes" id="UP000195141">
    <property type="component" value="Chromosome"/>
</dbReference>
<feature type="compositionally biased region" description="Basic and acidic residues" evidence="1">
    <location>
        <begin position="139"/>
        <end position="149"/>
    </location>
</feature>
<feature type="region of interest" description="Disordered" evidence="1">
    <location>
        <begin position="100"/>
        <end position="161"/>
    </location>
</feature>
<dbReference type="AlphaFoldDB" id="A0A242K3N5"/>
<name>A0A242K3N5_9ENTE</name>
<dbReference type="EMBL" id="NGMM01000005">
    <property type="protein sequence ID" value="OTP13410.1"/>
    <property type="molecule type" value="Genomic_DNA"/>
</dbReference>